<protein>
    <submittedName>
        <fullName evidence="3">AhpC/TSA family protein</fullName>
    </submittedName>
</protein>
<feature type="domain" description="Thioredoxin" evidence="2">
    <location>
        <begin position="31"/>
        <end position="192"/>
    </location>
</feature>
<sequence precursor="true">MKSILRPLATIMLLATAVLVNADEPAKTGPLAVGDKAINFELPIIGENSYVNLEDEIRKGPVVVVVLRGYPGYQCPLCNQQVSSLINRAKKLAESCQRVILVYPGKANMLEQHAEEFMGSRSIPDPMVMVRDDAMKMVTEWGIRWNSPRETAYPATYVINQNGRVAWSKISDSHAGRSRPEEILQAIRKLEK</sequence>
<organism evidence="3 4">
    <name type="scientific">Novipirellula herctigrandis</name>
    <dbReference type="NCBI Taxonomy" id="2527986"/>
    <lineage>
        <taxon>Bacteria</taxon>
        <taxon>Pseudomonadati</taxon>
        <taxon>Planctomycetota</taxon>
        <taxon>Planctomycetia</taxon>
        <taxon>Pirellulales</taxon>
        <taxon>Pirellulaceae</taxon>
        <taxon>Novipirellula</taxon>
    </lineage>
</organism>
<keyword evidence="1" id="KW-0732">Signal</keyword>
<dbReference type="PROSITE" id="PS51352">
    <property type="entry name" value="THIOREDOXIN_2"/>
    <property type="match status" value="1"/>
</dbReference>
<evidence type="ECO:0000259" key="2">
    <source>
        <dbReference type="PROSITE" id="PS51352"/>
    </source>
</evidence>
<evidence type="ECO:0000313" key="4">
    <source>
        <dbReference type="Proteomes" id="UP000315010"/>
    </source>
</evidence>
<evidence type="ECO:0000313" key="3">
    <source>
        <dbReference type="EMBL" id="TWT82487.1"/>
    </source>
</evidence>
<dbReference type="GO" id="GO:0016491">
    <property type="term" value="F:oxidoreductase activity"/>
    <property type="evidence" value="ECO:0007669"/>
    <property type="project" value="InterPro"/>
</dbReference>
<dbReference type="GO" id="GO:0016209">
    <property type="term" value="F:antioxidant activity"/>
    <property type="evidence" value="ECO:0007669"/>
    <property type="project" value="InterPro"/>
</dbReference>
<comment type="caution">
    <text evidence="3">The sequence shown here is derived from an EMBL/GenBank/DDBJ whole genome shotgun (WGS) entry which is preliminary data.</text>
</comment>
<dbReference type="Proteomes" id="UP000315010">
    <property type="component" value="Unassembled WGS sequence"/>
</dbReference>
<name>A0A5C5Z5Z6_9BACT</name>
<dbReference type="AlphaFoldDB" id="A0A5C5Z5Z6"/>
<gene>
    <name evidence="3" type="ORF">CA13_39500</name>
</gene>
<evidence type="ECO:0000256" key="1">
    <source>
        <dbReference type="SAM" id="SignalP"/>
    </source>
</evidence>
<dbReference type="Gene3D" id="3.40.30.10">
    <property type="entry name" value="Glutaredoxin"/>
    <property type="match status" value="1"/>
</dbReference>
<dbReference type="RefSeq" id="WP_419194533.1">
    <property type="nucleotide sequence ID" value="NZ_SJPJ01000001.1"/>
</dbReference>
<proteinExistence type="predicted"/>
<dbReference type="InterPro" id="IPR000866">
    <property type="entry name" value="AhpC/TSA"/>
</dbReference>
<dbReference type="InterPro" id="IPR036249">
    <property type="entry name" value="Thioredoxin-like_sf"/>
</dbReference>
<feature type="chain" id="PRO_5022720027" evidence="1">
    <location>
        <begin position="23"/>
        <end position="192"/>
    </location>
</feature>
<dbReference type="EMBL" id="SJPJ01000001">
    <property type="protein sequence ID" value="TWT82487.1"/>
    <property type="molecule type" value="Genomic_DNA"/>
</dbReference>
<feature type="signal peptide" evidence="1">
    <location>
        <begin position="1"/>
        <end position="22"/>
    </location>
</feature>
<dbReference type="SUPFAM" id="SSF52833">
    <property type="entry name" value="Thioredoxin-like"/>
    <property type="match status" value="1"/>
</dbReference>
<dbReference type="InterPro" id="IPR013766">
    <property type="entry name" value="Thioredoxin_domain"/>
</dbReference>
<accession>A0A5C5Z5Z6</accession>
<reference evidence="3 4" key="1">
    <citation type="submission" date="2019-02" db="EMBL/GenBank/DDBJ databases">
        <title>Deep-cultivation of Planctomycetes and their phenomic and genomic characterization uncovers novel biology.</title>
        <authorList>
            <person name="Wiegand S."/>
            <person name="Jogler M."/>
            <person name="Boedeker C."/>
            <person name="Pinto D."/>
            <person name="Vollmers J."/>
            <person name="Rivas-Marin E."/>
            <person name="Kohn T."/>
            <person name="Peeters S.H."/>
            <person name="Heuer A."/>
            <person name="Rast P."/>
            <person name="Oberbeckmann S."/>
            <person name="Bunk B."/>
            <person name="Jeske O."/>
            <person name="Meyerdierks A."/>
            <person name="Storesund J.E."/>
            <person name="Kallscheuer N."/>
            <person name="Luecker S."/>
            <person name="Lage O.M."/>
            <person name="Pohl T."/>
            <person name="Merkel B.J."/>
            <person name="Hornburger P."/>
            <person name="Mueller R.-W."/>
            <person name="Bruemmer F."/>
            <person name="Labrenz M."/>
            <person name="Spormann A.M."/>
            <person name="Op Den Camp H."/>
            <person name="Overmann J."/>
            <person name="Amann R."/>
            <person name="Jetten M.S.M."/>
            <person name="Mascher T."/>
            <person name="Medema M.H."/>
            <person name="Devos D.P."/>
            <person name="Kaster A.-K."/>
            <person name="Ovreas L."/>
            <person name="Rohde M."/>
            <person name="Galperin M.Y."/>
            <person name="Jogler C."/>
        </authorList>
    </citation>
    <scope>NUCLEOTIDE SEQUENCE [LARGE SCALE GENOMIC DNA]</scope>
    <source>
        <strain evidence="3 4">CA13</strain>
    </source>
</reference>
<keyword evidence="4" id="KW-1185">Reference proteome</keyword>
<dbReference type="Pfam" id="PF00578">
    <property type="entry name" value="AhpC-TSA"/>
    <property type="match status" value="1"/>
</dbReference>